<comment type="caution">
    <text evidence="1">The sequence shown here is derived from an EMBL/GenBank/DDBJ whole genome shotgun (WGS) entry which is preliminary data.</text>
</comment>
<protein>
    <submittedName>
        <fullName evidence="1">Uncharacterized protein</fullName>
    </submittedName>
</protein>
<gene>
    <name evidence="1" type="ORF">E3T47_05125</name>
</gene>
<reference evidence="1 2" key="1">
    <citation type="submission" date="2019-03" db="EMBL/GenBank/DDBJ databases">
        <title>Genomics of glacier-inhabiting Cryobacterium strains.</title>
        <authorList>
            <person name="Liu Q."/>
            <person name="Xin Y.-H."/>
        </authorList>
    </citation>
    <scope>NUCLEOTIDE SEQUENCE [LARGE SCALE GENOMIC DNA]</scope>
    <source>
        <strain evidence="1 2">Sr36</strain>
    </source>
</reference>
<sequence>MSTLTLDFTSTAIISFGATGSTAAAVTVSIWLPSVTDDTIEQAANAVSTDAAVVAIAHSRLTVEARRALNAASDIAYGAVEDAVAASGLTVGGTRNHESMLWLDVVTIRGVSNLKLRGLVPIPAAAIATAVGASITRSFHVTVSAFGSTSL</sequence>
<proteinExistence type="predicted"/>
<name>A0A4R9AS54_9MICO</name>
<dbReference type="RefSeq" id="WP_134554853.1">
    <property type="nucleotide sequence ID" value="NZ_SOHK01000007.1"/>
</dbReference>
<keyword evidence="2" id="KW-1185">Reference proteome</keyword>
<dbReference type="AlphaFoldDB" id="A0A4R9AS54"/>
<accession>A0A4R9AS54</accession>
<dbReference type="EMBL" id="SOHK01000007">
    <property type="protein sequence ID" value="TFD67976.1"/>
    <property type="molecule type" value="Genomic_DNA"/>
</dbReference>
<evidence type="ECO:0000313" key="2">
    <source>
        <dbReference type="Proteomes" id="UP000298154"/>
    </source>
</evidence>
<evidence type="ECO:0000313" key="1">
    <source>
        <dbReference type="EMBL" id="TFD67976.1"/>
    </source>
</evidence>
<organism evidence="1 2">
    <name type="scientific">Cryobacterium ruanii</name>
    <dbReference type="NCBI Taxonomy" id="1259197"/>
    <lineage>
        <taxon>Bacteria</taxon>
        <taxon>Bacillati</taxon>
        <taxon>Actinomycetota</taxon>
        <taxon>Actinomycetes</taxon>
        <taxon>Micrococcales</taxon>
        <taxon>Microbacteriaceae</taxon>
        <taxon>Cryobacterium</taxon>
    </lineage>
</organism>
<dbReference type="Proteomes" id="UP000298154">
    <property type="component" value="Unassembled WGS sequence"/>
</dbReference>